<dbReference type="InterPro" id="IPR004821">
    <property type="entry name" value="Cyt_trans-like"/>
</dbReference>
<dbReference type="NCBIfam" id="TIGR00125">
    <property type="entry name" value="cyt_tran_rel"/>
    <property type="match status" value="1"/>
</dbReference>
<feature type="binding site" evidence="9">
    <location>
        <position position="93"/>
    </location>
    <ligand>
        <name>substrate</name>
    </ligand>
</feature>
<dbReference type="PANTHER" id="PTHR21342:SF1">
    <property type="entry name" value="PHOSPHOPANTETHEINE ADENYLYLTRANSFERASE"/>
    <property type="match status" value="1"/>
</dbReference>
<dbReference type="EC" id="2.7.7.3" evidence="9"/>
<protein>
    <recommendedName>
        <fullName evidence="9">Phosphopantetheine adenylyltransferase</fullName>
        <ecNumber evidence="9">2.7.7.3</ecNumber>
    </recommendedName>
    <alternativeName>
        <fullName evidence="9">Dephospho-CoA pyrophosphorylase</fullName>
    </alternativeName>
    <alternativeName>
        <fullName evidence="9">Pantetheine-phosphate adenylyltransferase</fullName>
        <shortName evidence="9">PPAT</shortName>
    </alternativeName>
</protein>
<name>A0ABY5PBR0_9ACTN</name>
<feature type="binding site" evidence="9">
    <location>
        <position position="13"/>
    </location>
    <ligand>
        <name>substrate</name>
    </ligand>
</feature>
<gene>
    <name evidence="9 11" type="primary">coaD</name>
    <name evidence="11" type="ORF">LRS13_15470</name>
</gene>
<dbReference type="SUPFAM" id="SSF52374">
    <property type="entry name" value="Nucleotidylyl transferase"/>
    <property type="match status" value="1"/>
</dbReference>
<keyword evidence="4 9" id="KW-0547">Nucleotide-binding</keyword>
<evidence type="ECO:0000256" key="6">
    <source>
        <dbReference type="ARBA" id="ARBA00022842"/>
    </source>
</evidence>
<feature type="binding site" evidence="9">
    <location>
        <position position="104"/>
    </location>
    <ligand>
        <name>ATP</name>
        <dbReference type="ChEBI" id="CHEBI:30616"/>
    </ligand>
</feature>
<keyword evidence="7 9" id="KW-0173">Coenzyme A biosynthesis</keyword>
<comment type="subcellular location">
    <subcellularLocation>
        <location evidence="9">Cytoplasm</location>
    </subcellularLocation>
</comment>
<keyword evidence="1 9" id="KW-0963">Cytoplasm</keyword>
<dbReference type="Gene3D" id="3.40.50.620">
    <property type="entry name" value="HUPs"/>
    <property type="match status" value="1"/>
</dbReference>
<feature type="binding site" evidence="9">
    <location>
        <begin position="13"/>
        <end position="14"/>
    </location>
    <ligand>
        <name>ATP</name>
        <dbReference type="ChEBI" id="CHEBI:30616"/>
    </ligand>
</feature>
<feature type="binding site" evidence="9">
    <location>
        <position position="21"/>
    </location>
    <ligand>
        <name>ATP</name>
        <dbReference type="ChEBI" id="CHEBI:30616"/>
    </ligand>
</feature>
<comment type="catalytic activity">
    <reaction evidence="8 9">
        <text>(R)-4'-phosphopantetheine + ATP + H(+) = 3'-dephospho-CoA + diphosphate</text>
        <dbReference type="Rhea" id="RHEA:19801"/>
        <dbReference type="ChEBI" id="CHEBI:15378"/>
        <dbReference type="ChEBI" id="CHEBI:30616"/>
        <dbReference type="ChEBI" id="CHEBI:33019"/>
        <dbReference type="ChEBI" id="CHEBI:57328"/>
        <dbReference type="ChEBI" id="CHEBI:61723"/>
        <dbReference type="EC" id="2.7.7.3"/>
    </reaction>
</comment>
<evidence type="ECO:0000256" key="5">
    <source>
        <dbReference type="ARBA" id="ARBA00022840"/>
    </source>
</evidence>
<dbReference type="InterPro" id="IPR001980">
    <property type="entry name" value="PPAT"/>
</dbReference>
<organism evidence="11 12">
    <name type="scientific">Svornostia abyssi</name>
    <dbReference type="NCBI Taxonomy" id="2898438"/>
    <lineage>
        <taxon>Bacteria</taxon>
        <taxon>Bacillati</taxon>
        <taxon>Actinomycetota</taxon>
        <taxon>Thermoleophilia</taxon>
        <taxon>Solirubrobacterales</taxon>
        <taxon>Baekduiaceae</taxon>
        <taxon>Svornostia</taxon>
    </lineage>
</organism>
<dbReference type="CDD" id="cd02163">
    <property type="entry name" value="PPAT"/>
    <property type="match status" value="1"/>
</dbReference>
<feature type="domain" description="Cytidyltransferase-like" evidence="10">
    <location>
        <begin position="9"/>
        <end position="139"/>
    </location>
</feature>
<keyword evidence="5 9" id="KW-0067">ATP-binding</keyword>
<evidence type="ECO:0000259" key="10">
    <source>
        <dbReference type="Pfam" id="PF01467"/>
    </source>
</evidence>
<evidence type="ECO:0000256" key="7">
    <source>
        <dbReference type="ARBA" id="ARBA00022993"/>
    </source>
</evidence>
<evidence type="ECO:0000256" key="8">
    <source>
        <dbReference type="ARBA" id="ARBA00029346"/>
    </source>
</evidence>
<dbReference type="EMBL" id="CP088295">
    <property type="protein sequence ID" value="UUY02113.1"/>
    <property type="molecule type" value="Genomic_DNA"/>
</dbReference>
<evidence type="ECO:0000256" key="4">
    <source>
        <dbReference type="ARBA" id="ARBA00022741"/>
    </source>
</evidence>
<dbReference type="PRINTS" id="PR01020">
    <property type="entry name" value="LPSBIOSNTHSS"/>
</dbReference>
<keyword evidence="3 9" id="KW-0548">Nucleotidyltransferase</keyword>
<keyword evidence="12" id="KW-1185">Reference proteome</keyword>
<comment type="subunit">
    <text evidence="9">Homohexamer.</text>
</comment>
<comment type="pathway">
    <text evidence="9">Cofactor biosynthesis; coenzyme A biosynthesis; CoA from (R)-pantothenate: step 4/5.</text>
</comment>
<dbReference type="Proteomes" id="UP001058860">
    <property type="component" value="Chromosome"/>
</dbReference>
<comment type="similarity">
    <text evidence="9">Belongs to the bacterial CoaD family.</text>
</comment>
<feature type="binding site" evidence="9">
    <location>
        <begin position="94"/>
        <end position="96"/>
    </location>
    <ligand>
        <name>ATP</name>
        <dbReference type="ChEBI" id="CHEBI:30616"/>
    </ligand>
</feature>
<comment type="function">
    <text evidence="9">Reversibly transfers an adenylyl group from ATP to 4'-phosphopantetheine, yielding dephospho-CoA (dPCoA) and pyrophosphate.</text>
</comment>
<comment type="caution">
    <text evidence="9">Lacks conserved residue(s) required for the propagation of feature annotation.</text>
</comment>
<evidence type="ECO:0000313" key="12">
    <source>
        <dbReference type="Proteomes" id="UP001058860"/>
    </source>
</evidence>
<dbReference type="InterPro" id="IPR014729">
    <property type="entry name" value="Rossmann-like_a/b/a_fold"/>
</dbReference>
<keyword evidence="2 9" id="KW-0808">Transferase</keyword>
<dbReference type="PANTHER" id="PTHR21342">
    <property type="entry name" value="PHOSPHOPANTETHEINE ADENYLYLTRANSFERASE"/>
    <property type="match status" value="1"/>
</dbReference>
<keyword evidence="6 9" id="KW-0460">Magnesium</keyword>
<dbReference type="NCBIfam" id="TIGR01510">
    <property type="entry name" value="coaD_prev_kdtB"/>
    <property type="match status" value="1"/>
</dbReference>
<accession>A0ABY5PBR0</accession>
<sequence>MTPDNRIAVCPGSYDPITYGHLDVIERTSQLFDEVVVAVVNLPHRKGKTMFSTDERITFIEEATADLPNVRAEPFRTLVVDFAREIGARAIVKGLRAISDFEYEMEMHQLNRLQAPDIDTLYLAASPQYSFLSSSGVKELALFGGDIGDLVPSDVARRLQEEVARDRT</sequence>
<feature type="binding site" evidence="9">
    <location>
        <begin position="129"/>
        <end position="135"/>
    </location>
    <ligand>
        <name>ATP</name>
        <dbReference type="ChEBI" id="CHEBI:30616"/>
    </ligand>
</feature>
<proteinExistence type="inferred from homology"/>
<feature type="site" description="Transition state stabilizer" evidence="9">
    <location>
        <position position="21"/>
    </location>
</feature>
<evidence type="ECO:0000256" key="1">
    <source>
        <dbReference type="ARBA" id="ARBA00022490"/>
    </source>
</evidence>
<comment type="cofactor">
    <cofactor evidence="9">
        <name>Mg(2+)</name>
        <dbReference type="ChEBI" id="CHEBI:18420"/>
    </cofactor>
</comment>
<dbReference type="GO" id="GO:0004595">
    <property type="term" value="F:pantetheine-phosphate adenylyltransferase activity"/>
    <property type="evidence" value="ECO:0007669"/>
    <property type="project" value="UniProtKB-EC"/>
</dbReference>
<dbReference type="RefSeq" id="WP_353862647.1">
    <property type="nucleotide sequence ID" value="NZ_CP088295.1"/>
</dbReference>
<evidence type="ECO:0000313" key="11">
    <source>
        <dbReference type="EMBL" id="UUY02113.1"/>
    </source>
</evidence>
<dbReference type="Pfam" id="PF01467">
    <property type="entry name" value="CTP_transf_like"/>
    <property type="match status" value="1"/>
</dbReference>
<reference evidence="12" key="1">
    <citation type="submission" date="2021-11" db="EMBL/GenBank/DDBJ databases">
        <title>Cultivation dependent microbiological survey of springs from the worlds oldest radium mine currently devoted to the extraction of radon-saturated water.</title>
        <authorList>
            <person name="Kapinusova G."/>
            <person name="Smrhova T."/>
            <person name="Strejcek M."/>
            <person name="Suman J."/>
            <person name="Jani K."/>
            <person name="Pajer P."/>
            <person name="Uhlik O."/>
        </authorList>
    </citation>
    <scope>NUCLEOTIDE SEQUENCE [LARGE SCALE GENOMIC DNA]</scope>
    <source>
        <strain evidence="12">J379</strain>
    </source>
</reference>
<feature type="binding site" evidence="9">
    <location>
        <position position="79"/>
    </location>
    <ligand>
        <name>substrate</name>
    </ligand>
</feature>
<evidence type="ECO:0000256" key="9">
    <source>
        <dbReference type="HAMAP-Rule" id="MF_00151"/>
    </source>
</evidence>
<dbReference type="HAMAP" id="MF_00151">
    <property type="entry name" value="PPAT_bact"/>
    <property type="match status" value="1"/>
</dbReference>
<evidence type="ECO:0000256" key="3">
    <source>
        <dbReference type="ARBA" id="ARBA00022695"/>
    </source>
</evidence>
<evidence type="ECO:0000256" key="2">
    <source>
        <dbReference type="ARBA" id="ARBA00022679"/>
    </source>
</evidence>